<proteinExistence type="predicted"/>
<feature type="region of interest" description="Disordered" evidence="1">
    <location>
        <begin position="172"/>
        <end position="222"/>
    </location>
</feature>
<evidence type="ECO:0000313" key="3">
    <source>
        <dbReference type="Proteomes" id="UP001152562"/>
    </source>
</evidence>
<evidence type="ECO:0000313" key="2">
    <source>
        <dbReference type="EMBL" id="CAH4038595.1"/>
    </source>
</evidence>
<reference evidence="2" key="1">
    <citation type="submission" date="2022-05" db="EMBL/GenBank/DDBJ databases">
        <authorList>
            <person name="Okamura Y."/>
        </authorList>
    </citation>
    <scope>NUCLEOTIDE SEQUENCE</scope>
</reference>
<keyword evidence="3" id="KW-1185">Reference proteome</keyword>
<comment type="caution">
    <text evidence="2">The sequence shown here is derived from an EMBL/GenBank/DDBJ whole genome shotgun (WGS) entry which is preliminary data.</text>
</comment>
<organism evidence="2 3">
    <name type="scientific">Pieris brassicae</name>
    <name type="common">White butterfly</name>
    <name type="synonym">Large white butterfly</name>
    <dbReference type="NCBI Taxonomy" id="7116"/>
    <lineage>
        <taxon>Eukaryota</taxon>
        <taxon>Metazoa</taxon>
        <taxon>Ecdysozoa</taxon>
        <taxon>Arthropoda</taxon>
        <taxon>Hexapoda</taxon>
        <taxon>Insecta</taxon>
        <taxon>Pterygota</taxon>
        <taxon>Neoptera</taxon>
        <taxon>Endopterygota</taxon>
        <taxon>Lepidoptera</taxon>
        <taxon>Glossata</taxon>
        <taxon>Ditrysia</taxon>
        <taxon>Papilionoidea</taxon>
        <taxon>Pieridae</taxon>
        <taxon>Pierinae</taxon>
        <taxon>Pieris</taxon>
    </lineage>
</organism>
<dbReference type="AlphaFoldDB" id="A0A9P0TYL1"/>
<sequence>MLEKFISCRVHQTESLRDEYAAWWQTVKNNLMTIIDVQNTCPHRVCFVRNSDIELRKLINLLKVPSPKIHPRVDTFSSRKIELPLPVDDETKNVLFEMINEISLDKVSNKDSASVLSTCMCRYFNERKNERMHPKVSLELPLINENEIESLQMNGVLNLGVTGMLDGDGDNLSKQKALKGSKNARDRMKNIRSLKKSGKDGELTEDEKTNTEMSPEKTKQRKYKLDPEYELMLQLIKIHKEEEKYKAGRTKSTLRILKNMPKIDPLPELPVRPPKPRRSDAHLLTAGSTLVCTPRDSLPRVMIRGTRMVSRDQHMKTKDPITLEPILFKNQIQCVTPVEPSSEILTSSSSEIMEEMYKSPFMNIYKMEPTNPHFNWFKTHANKRAMFYDTREMLAEINENGCGGKWFYKNGSVALHFCYSQGRYDKYRYIIYDLNEDDYVDVRNTKRPVTILACFDYLGNGIVFDQSGKARIKYNQSEGIIIDSKIGAPSKWKWHSLNDPPVLQNVYMDNKVADDTLLQNLIIPDDIKVFNIDNISREVDDNMLAIEFENFVRGKARKIMQKMTSYKIRMKAVKINDYFSLRIIDQENIYILFRNGHICFKLNIGMHLKSNEIIDTITVDLAEVSTPYDVVPETKSLSDIHEVLRSMQNFSKSRHCLEKY</sequence>
<evidence type="ECO:0000256" key="1">
    <source>
        <dbReference type="SAM" id="MobiDB-lite"/>
    </source>
</evidence>
<dbReference type="EMBL" id="CALOZG010000087">
    <property type="protein sequence ID" value="CAH4038595.1"/>
    <property type="molecule type" value="Genomic_DNA"/>
</dbReference>
<name>A0A9P0TYL1_PIEBR</name>
<feature type="compositionally biased region" description="Basic and acidic residues" evidence="1">
    <location>
        <begin position="197"/>
        <end position="222"/>
    </location>
</feature>
<protein>
    <recommendedName>
        <fullName evidence="4">FAM194 C-terminal domain-containing protein</fullName>
    </recommendedName>
</protein>
<dbReference type="Proteomes" id="UP001152562">
    <property type="component" value="Unassembled WGS sequence"/>
</dbReference>
<gene>
    <name evidence="2" type="ORF">PIBRA_LOCUS14127</name>
</gene>
<accession>A0A9P0TYL1</accession>
<evidence type="ECO:0008006" key="4">
    <source>
        <dbReference type="Google" id="ProtNLM"/>
    </source>
</evidence>